<feature type="signal peptide" evidence="7">
    <location>
        <begin position="1"/>
        <end position="19"/>
    </location>
</feature>
<feature type="transmembrane region" description="Helical" evidence="6">
    <location>
        <begin position="152"/>
        <end position="181"/>
    </location>
</feature>
<dbReference type="GO" id="GO:0005886">
    <property type="term" value="C:plasma membrane"/>
    <property type="evidence" value="ECO:0007669"/>
    <property type="project" value="UniProtKB-SubCell"/>
</dbReference>
<protein>
    <submittedName>
        <fullName evidence="9">Bacterial type II secretion system protein F domain protein</fullName>
    </submittedName>
</protein>
<name>A0A078MS30_9MICC</name>
<sequence>MALLLAAGSVVLLLPPASARQTGPSIEPDPPPGISDPALMLDLVAVMLAAGRPLGSALDVVGGLCEQTTAEGLQRLAAGLALGLAWEEAWALAAGQPAAGPVPGRPGATHALADLRYALTYAAGSGAPAARVLQAQAAQLRRRRMRSLERRAAVLGVRLVLPLGLCALPAFAALTVLPLLMSLLPNLD</sequence>
<evidence type="ECO:0000256" key="7">
    <source>
        <dbReference type="SAM" id="SignalP"/>
    </source>
</evidence>
<keyword evidence="2" id="KW-1003">Cell membrane</keyword>
<keyword evidence="7" id="KW-0732">Signal</keyword>
<comment type="subcellular location">
    <subcellularLocation>
        <location evidence="1">Cell membrane</location>
        <topology evidence="1">Multi-pass membrane protein</topology>
    </subcellularLocation>
</comment>
<keyword evidence="5 6" id="KW-0472">Membrane</keyword>
<dbReference type="Pfam" id="PF00482">
    <property type="entry name" value="T2SSF"/>
    <property type="match status" value="1"/>
</dbReference>
<evidence type="ECO:0000256" key="4">
    <source>
        <dbReference type="ARBA" id="ARBA00022989"/>
    </source>
</evidence>
<evidence type="ECO:0000256" key="2">
    <source>
        <dbReference type="ARBA" id="ARBA00022475"/>
    </source>
</evidence>
<dbReference type="EMBL" id="LN483071">
    <property type="protein sequence ID" value="CEA09080.1"/>
    <property type="molecule type" value="Genomic_DNA"/>
</dbReference>
<gene>
    <name evidence="9" type="ORF">BN1051_02443</name>
</gene>
<dbReference type="PANTHER" id="PTHR35007">
    <property type="entry name" value="INTEGRAL MEMBRANE PROTEIN-RELATED"/>
    <property type="match status" value="1"/>
</dbReference>
<dbReference type="InterPro" id="IPR018076">
    <property type="entry name" value="T2SS_GspF_dom"/>
</dbReference>
<organism evidence="9">
    <name type="scientific">Arthrobacter saudimassiliensis</name>
    <dbReference type="NCBI Taxonomy" id="1461584"/>
    <lineage>
        <taxon>Bacteria</taxon>
        <taxon>Bacillati</taxon>
        <taxon>Actinomycetota</taxon>
        <taxon>Actinomycetes</taxon>
        <taxon>Micrococcales</taxon>
        <taxon>Micrococcaceae</taxon>
        <taxon>Arthrobacter</taxon>
    </lineage>
</organism>
<accession>A0A078MS30</accession>
<dbReference type="PANTHER" id="PTHR35007:SF3">
    <property type="entry name" value="POSSIBLE CONSERVED ALANINE RICH MEMBRANE PROTEIN"/>
    <property type="match status" value="1"/>
</dbReference>
<evidence type="ECO:0000313" key="9">
    <source>
        <dbReference type="EMBL" id="CEA09080.1"/>
    </source>
</evidence>
<feature type="chain" id="PRO_5001742252" evidence="7">
    <location>
        <begin position="20"/>
        <end position="188"/>
    </location>
</feature>
<evidence type="ECO:0000256" key="6">
    <source>
        <dbReference type="SAM" id="Phobius"/>
    </source>
</evidence>
<feature type="domain" description="Type II secretion system protein GspF" evidence="8">
    <location>
        <begin position="41"/>
        <end position="175"/>
    </location>
</feature>
<dbReference type="PATRIC" id="fig|1461584.3.peg.2418"/>
<keyword evidence="3 6" id="KW-0812">Transmembrane</keyword>
<proteinExistence type="predicted"/>
<evidence type="ECO:0000256" key="1">
    <source>
        <dbReference type="ARBA" id="ARBA00004651"/>
    </source>
</evidence>
<evidence type="ECO:0000259" key="8">
    <source>
        <dbReference type="Pfam" id="PF00482"/>
    </source>
</evidence>
<dbReference type="AlphaFoldDB" id="A0A078MS30"/>
<keyword evidence="4 6" id="KW-1133">Transmembrane helix</keyword>
<reference evidence="9" key="1">
    <citation type="submission" date="2014-07" db="EMBL/GenBank/DDBJ databases">
        <authorList>
            <person name="Urmite Genomes Urmite Genomes"/>
        </authorList>
    </citation>
    <scope>NUCLEOTIDE SEQUENCE</scope>
    <source>
        <strain evidence="9">11W110_air</strain>
    </source>
</reference>
<evidence type="ECO:0000256" key="5">
    <source>
        <dbReference type="ARBA" id="ARBA00023136"/>
    </source>
</evidence>
<evidence type="ECO:0000256" key="3">
    <source>
        <dbReference type="ARBA" id="ARBA00022692"/>
    </source>
</evidence>